<protein>
    <submittedName>
        <fullName evidence="1">Uncharacterized protein</fullName>
    </submittedName>
</protein>
<evidence type="ECO:0000313" key="1">
    <source>
        <dbReference type="EMBL" id="TLS36464.1"/>
    </source>
</evidence>
<name>A0A5R9F7I1_9BACL</name>
<dbReference type="Proteomes" id="UP000308230">
    <property type="component" value="Unassembled WGS sequence"/>
</dbReference>
<accession>A0A5R9F7I1</accession>
<reference evidence="1 2" key="1">
    <citation type="submission" date="2019-04" db="EMBL/GenBank/DDBJ databases">
        <title>Bacillus caeni sp. nov., a bacterium isolated from mangrove sediment.</title>
        <authorList>
            <person name="Huang H."/>
            <person name="Mo K."/>
            <person name="Hu Y."/>
        </authorList>
    </citation>
    <scope>NUCLEOTIDE SEQUENCE [LARGE SCALE GENOMIC DNA]</scope>
    <source>
        <strain evidence="1 2">HB172195</strain>
    </source>
</reference>
<proteinExistence type="predicted"/>
<dbReference type="AlphaFoldDB" id="A0A5R9F7I1"/>
<comment type="caution">
    <text evidence="1">The sequence shown here is derived from an EMBL/GenBank/DDBJ whole genome shotgun (WGS) entry which is preliminary data.</text>
</comment>
<evidence type="ECO:0000313" key="2">
    <source>
        <dbReference type="Proteomes" id="UP000308230"/>
    </source>
</evidence>
<sequence>MPVRVIIDLLDVIVHKENEIWRNEFLFRVLYKDLLVFERQENIGGFLQVGNFPATFSYNQRIVDETLVSQQNQIIFDITAAAAELDLIFHDQAHDTITFKLPVQSVQNSVPIKLSKRLQHENEGIDVSFHFQIQFVPY</sequence>
<dbReference type="EMBL" id="SWLG01000010">
    <property type="protein sequence ID" value="TLS36464.1"/>
    <property type="molecule type" value="Genomic_DNA"/>
</dbReference>
<organism evidence="1 2">
    <name type="scientific">Exobacillus caeni</name>
    <dbReference type="NCBI Taxonomy" id="2574798"/>
    <lineage>
        <taxon>Bacteria</taxon>
        <taxon>Bacillati</taxon>
        <taxon>Bacillota</taxon>
        <taxon>Bacilli</taxon>
        <taxon>Bacillales</taxon>
        <taxon>Guptibacillaceae</taxon>
        <taxon>Exobacillus</taxon>
    </lineage>
</organism>
<keyword evidence="2" id="KW-1185">Reference proteome</keyword>
<gene>
    <name evidence="1" type="ORF">FCL54_14685</name>
</gene>
<dbReference type="RefSeq" id="WP_138127500.1">
    <property type="nucleotide sequence ID" value="NZ_SWLG01000010.1"/>
</dbReference>